<keyword evidence="1" id="KW-0479">Metal-binding</keyword>
<protein>
    <recommendedName>
        <fullName evidence="3">C3H1-type domain-containing protein</fullName>
    </recommendedName>
</protein>
<feature type="compositionally biased region" description="Polar residues" evidence="2">
    <location>
        <begin position="407"/>
        <end position="421"/>
    </location>
</feature>
<feature type="region of interest" description="Disordered" evidence="2">
    <location>
        <begin position="361"/>
        <end position="421"/>
    </location>
</feature>
<keyword evidence="1" id="KW-0862">Zinc</keyword>
<dbReference type="PROSITE" id="PS50103">
    <property type="entry name" value="ZF_C3H1"/>
    <property type="match status" value="1"/>
</dbReference>
<dbReference type="OrthoDB" id="309134at2759"/>
<keyword evidence="1" id="KW-0863">Zinc-finger</keyword>
<proteinExistence type="predicted"/>
<accession>A0A8S1UTD1</accession>
<dbReference type="Proteomes" id="UP000689195">
    <property type="component" value="Unassembled WGS sequence"/>
</dbReference>
<feature type="compositionally biased region" description="Polar residues" evidence="2">
    <location>
        <begin position="381"/>
        <end position="399"/>
    </location>
</feature>
<keyword evidence="5" id="KW-1185">Reference proteome</keyword>
<evidence type="ECO:0000256" key="2">
    <source>
        <dbReference type="SAM" id="MobiDB-lite"/>
    </source>
</evidence>
<name>A0A8S1UTD1_9CILI</name>
<feature type="zinc finger region" description="C3H1-type" evidence="1">
    <location>
        <begin position="1"/>
        <end position="28"/>
    </location>
</feature>
<evidence type="ECO:0000256" key="1">
    <source>
        <dbReference type="PROSITE-ProRule" id="PRU00723"/>
    </source>
</evidence>
<dbReference type="AlphaFoldDB" id="A0A8S1UTD1"/>
<evidence type="ECO:0000313" key="4">
    <source>
        <dbReference type="EMBL" id="CAD8166849.1"/>
    </source>
</evidence>
<feature type="domain" description="C3H1-type" evidence="3">
    <location>
        <begin position="1"/>
        <end position="28"/>
    </location>
</feature>
<feature type="region of interest" description="Disordered" evidence="2">
    <location>
        <begin position="47"/>
        <end position="327"/>
    </location>
</feature>
<organism evidence="4 5">
    <name type="scientific">Paramecium pentaurelia</name>
    <dbReference type="NCBI Taxonomy" id="43138"/>
    <lineage>
        <taxon>Eukaryota</taxon>
        <taxon>Sar</taxon>
        <taxon>Alveolata</taxon>
        <taxon>Ciliophora</taxon>
        <taxon>Intramacronucleata</taxon>
        <taxon>Oligohymenophorea</taxon>
        <taxon>Peniculida</taxon>
        <taxon>Parameciidae</taxon>
        <taxon>Paramecium</taxon>
    </lineage>
</organism>
<comment type="caution">
    <text evidence="4">The sequence shown here is derived from an EMBL/GenBank/DDBJ whole genome shotgun (WGS) entry which is preliminary data.</text>
</comment>
<dbReference type="InterPro" id="IPR000571">
    <property type="entry name" value="Znf_CCCH"/>
</dbReference>
<evidence type="ECO:0000313" key="5">
    <source>
        <dbReference type="Proteomes" id="UP000689195"/>
    </source>
</evidence>
<dbReference type="EMBL" id="CAJJDO010000046">
    <property type="protein sequence ID" value="CAD8166849.1"/>
    <property type="molecule type" value="Genomic_DNA"/>
</dbReference>
<sequence length="784" mass="93510">MQTSKICVYFLRNKCNKGDQCSFKHDNAEVEKFQKSIQQLKNRIPEGYKQQTSQRDDQQRSTQNQFRFDGFKQRQQQNYTNNNPFFRDRQQNDNQGRQQNDNQGRQQNDNQGRQQNDNQGRQQNDNQGRQQNDNQGRQQNDNQGRQQNDNQGRQQNDNQGRQQNDNQGRQQNDNQGRQQNDNQGRQQNDNQGRQQNDNQGRQQNDNQGRQQNDNQGRQQNDNQGRQQNDNQGRQQNDNQGRQQNDNQGRQQNDNQGRQQNDNQGRQQNDNQGRQQNDNQGRQQNDNQGRQQNDNQGRQQNDNQGRQQNDNQGRQFNYNQGRQQNDNQGRQFNFNQERSNNQGRQFNQNQGRQQYQGRDQNMFQNNNRDQNMSQNNNRDQQKFNQTNDESNNNTFQQQKRFNQRTENENPQNNRFQSNTSNYQQRNDYRYQNRGQNQNEFQNNTRQLECEHKILTQIQTIEISEFIQSIYIEQFKVLGVAKKKQIIFYKVNEQIDTNNKTQIQLPENTCLIYQFWSQVIDNQLVLIVCYQTKKISLRNIAIYPNLWQNYQHYTILDVSIKEIIHCRIQGNLCLVFSNDGNLRVYVIQNNTILFPPRIYNFQNPIESVLSIQNFNQQDTYYIGLQNGQLLTFNNGQFISIPHELNNQQYALVDIKHDIQNQQLFLLFWHLNEELSYILLFNLNTMIVNSIFKQKIKISQIELIKEYVLCSNSLGIVDILKFDQNMQLSPYSYYPHQIELSKTYNKISSFNKITLKNENQVEIQLLLLGRTCTENSTQHNIELLCFN</sequence>
<evidence type="ECO:0000259" key="3">
    <source>
        <dbReference type="PROSITE" id="PS50103"/>
    </source>
</evidence>
<gene>
    <name evidence="4" type="ORF">PPENT_87.1.T0460099</name>
</gene>
<feature type="compositionally biased region" description="Low complexity" evidence="2">
    <location>
        <begin position="92"/>
        <end position="327"/>
    </location>
</feature>
<dbReference type="SMART" id="SM00356">
    <property type="entry name" value="ZnF_C3H1"/>
    <property type="match status" value="1"/>
</dbReference>
<dbReference type="GO" id="GO:0008270">
    <property type="term" value="F:zinc ion binding"/>
    <property type="evidence" value="ECO:0007669"/>
    <property type="project" value="UniProtKB-KW"/>
</dbReference>
<reference evidence="4" key="1">
    <citation type="submission" date="2021-01" db="EMBL/GenBank/DDBJ databases">
        <authorList>
            <consortium name="Genoscope - CEA"/>
            <person name="William W."/>
        </authorList>
    </citation>
    <scope>NUCLEOTIDE SEQUENCE</scope>
</reference>
<feature type="compositionally biased region" description="Low complexity" evidence="2">
    <location>
        <begin position="361"/>
        <end position="377"/>
    </location>
</feature>
<feature type="compositionally biased region" description="Polar residues" evidence="2">
    <location>
        <begin position="73"/>
        <end position="84"/>
    </location>
</feature>